<dbReference type="eggNOG" id="KOG4658">
    <property type="taxonomic scope" value="Eukaryota"/>
</dbReference>
<dbReference type="Pfam" id="PF18052">
    <property type="entry name" value="Rx_N"/>
    <property type="match status" value="1"/>
</dbReference>
<evidence type="ECO:0000313" key="10">
    <source>
        <dbReference type="Proteomes" id="UP000032180"/>
    </source>
</evidence>
<feature type="domain" description="NB-ARC" evidence="7">
    <location>
        <begin position="189"/>
        <end position="346"/>
    </location>
</feature>
<evidence type="ECO:0000256" key="2">
    <source>
        <dbReference type="ARBA" id="ARBA00022614"/>
    </source>
</evidence>
<keyword evidence="4" id="KW-0547">Nucleotide-binding</keyword>
<dbReference type="PANTHER" id="PTHR36766:SF36">
    <property type="entry name" value="AAA+ ATPASE DOMAIN-CONTAINING PROTEIN"/>
    <property type="match status" value="1"/>
</dbReference>
<evidence type="ECO:0000256" key="6">
    <source>
        <dbReference type="ARBA" id="ARBA00022840"/>
    </source>
</evidence>
<dbReference type="SUPFAM" id="SSF52047">
    <property type="entry name" value="RNI-like"/>
    <property type="match status" value="1"/>
</dbReference>
<evidence type="ECO:0000256" key="3">
    <source>
        <dbReference type="ARBA" id="ARBA00022737"/>
    </source>
</evidence>
<accession>A0A0D9XS11</accession>
<dbReference type="CDD" id="cd14798">
    <property type="entry name" value="RX-CC_like"/>
    <property type="match status" value="1"/>
</dbReference>
<dbReference type="Gene3D" id="3.80.10.10">
    <property type="entry name" value="Ribonuclease Inhibitor"/>
    <property type="match status" value="1"/>
</dbReference>
<dbReference type="PRINTS" id="PR00364">
    <property type="entry name" value="DISEASERSIST"/>
</dbReference>
<evidence type="ECO:0000256" key="1">
    <source>
        <dbReference type="ARBA" id="ARBA00008894"/>
    </source>
</evidence>
<dbReference type="GO" id="GO:0043531">
    <property type="term" value="F:ADP binding"/>
    <property type="evidence" value="ECO:0007669"/>
    <property type="project" value="InterPro"/>
</dbReference>
<dbReference type="HOGENOM" id="CLU_000837_8_6_1"/>
<organism evidence="9 10">
    <name type="scientific">Leersia perrieri</name>
    <dbReference type="NCBI Taxonomy" id="77586"/>
    <lineage>
        <taxon>Eukaryota</taxon>
        <taxon>Viridiplantae</taxon>
        <taxon>Streptophyta</taxon>
        <taxon>Embryophyta</taxon>
        <taxon>Tracheophyta</taxon>
        <taxon>Spermatophyta</taxon>
        <taxon>Magnoliopsida</taxon>
        <taxon>Liliopsida</taxon>
        <taxon>Poales</taxon>
        <taxon>Poaceae</taxon>
        <taxon>BOP clade</taxon>
        <taxon>Oryzoideae</taxon>
        <taxon>Oryzeae</taxon>
        <taxon>Oryzinae</taxon>
        <taxon>Leersia</taxon>
    </lineage>
</organism>
<proteinExistence type="inferred from homology"/>
<dbReference type="GO" id="GO:0005524">
    <property type="term" value="F:ATP binding"/>
    <property type="evidence" value="ECO:0007669"/>
    <property type="project" value="UniProtKB-KW"/>
</dbReference>
<keyword evidence="10" id="KW-1185">Reference proteome</keyword>
<dbReference type="EnsemblPlants" id="LPERR11G10650.2">
    <property type="protein sequence ID" value="LPERR11G10650.2"/>
    <property type="gene ID" value="LPERR11G10650"/>
</dbReference>
<dbReference type="InterPro" id="IPR002182">
    <property type="entry name" value="NB-ARC"/>
</dbReference>
<comment type="similarity">
    <text evidence="1">Belongs to the disease resistance NB-LRR family.</text>
</comment>
<dbReference type="Pfam" id="PF00931">
    <property type="entry name" value="NB-ARC"/>
    <property type="match status" value="1"/>
</dbReference>
<evidence type="ECO:0000313" key="9">
    <source>
        <dbReference type="EnsemblPlants" id="LPERR11G10650.2"/>
    </source>
</evidence>
<reference evidence="9" key="3">
    <citation type="submission" date="2015-04" db="UniProtKB">
        <authorList>
            <consortium name="EnsemblPlants"/>
        </authorList>
    </citation>
    <scope>IDENTIFICATION</scope>
</reference>
<feature type="domain" description="Disease resistance N-terminal" evidence="8">
    <location>
        <begin position="16"/>
        <end position="90"/>
    </location>
</feature>
<dbReference type="SUPFAM" id="SSF52540">
    <property type="entry name" value="P-loop containing nucleoside triphosphate hydrolases"/>
    <property type="match status" value="1"/>
</dbReference>
<dbReference type="Gramene" id="LPERR11G10650.2">
    <property type="protein sequence ID" value="LPERR11G10650.2"/>
    <property type="gene ID" value="LPERR11G10650"/>
</dbReference>
<dbReference type="Gene3D" id="1.20.5.4130">
    <property type="match status" value="1"/>
</dbReference>
<evidence type="ECO:0008006" key="11">
    <source>
        <dbReference type="Google" id="ProtNLM"/>
    </source>
</evidence>
<dbReference type="AlphaFoldDB" id="A0A0D9XS11"/>
<dbReference type="Proteomes" id="UP000032180">
    <property type="component" value="Chromosome 11"/>
</dbReference>
<reference evidence="10" key="2">
    <citation type="submission" date="2013-12" db="EMBL/GenBank/DDBJ databases">
        <authorList>
            <person name="Yu Y."/>
            <person name="Lee S."/>
            <person name="de Baynast K."/>
            <person name="Wissotski M."/>
            <person name="Liu L."/>
            <person name="Talag J."/>
            <person name="Goicoechea J."/>
            <person name="Angelova A."/>
            <person name="Jetty R."/>
            <person name="Kudrna D."/>
            <person name="Golser W."/>
            <person name="Rivera L."/>
            <person name="Zhang J."/>
            <person name="Wing R."/>
        </authorList>
    </citation>
    <scope>NUCLEOTIDE SEQUENCE</scope>
</reference>
<dbReference type="GO" id="GO:0006952">
    <property type="term" value="P:defense response"/>
    <property type="evidence" value="ECO:0007669"/>
    <property type="project" value="UniProtKB-KW"/>
</dbReference>
<keyword evidence="5" id="KW-0611">Plant defense</keyword>
<evidence type="ECO:0000259" key="7">
    <source>
        <dbReference type="Pfam" id="PF00931"/>
    </source>
</evidence>
<dbReference type="InterPro" id="IPR041118">
    <property type="entry name" value="Rx_N"/>
</dbReference>
<keyword evidence="3" id="KW-0677">Repeat</keyword>
<evidence type="ECO:0000259" key="8">
    <source>
        <dbReference type="Pfam" id="PF18052"/>
    </source>
</evidence>
<dbReference type="Gene3D" id="3.40.50.300">
    <property type="entry name" value="P-loop containing nucleotide triphosphate hydrolases"/>
    <property type="match status" value="1"/>
</dbReference>
<sequence length="676" mass="76853">MAIVLDAFAAYLRDLLIQVTKDKVGLLLGVSDEISKLDEKLQFLKDYLGDAEKKRITDRHVEGWVRKLKGIMYEATDILEICQLKAMEQGASVDLGCCNPLLFCLRNPLFAHDIASRIKKLNQSLDNICKTGADFKFMKLETYQDQKTASPPISRTTSPVLELSGVVGDQIKEDTSELVKMLTENRETIQAGNNVLLVAIMGVGGIGKTTLARNIFNDKTIQEKFDMKIWLSVTQKFNEDDLLTTAIIATGGDHRGSYNRSTSEPALVNAIRGKKFLLVMDDMWSERAWNDFLRAPFSHGGPGSRVVVTTRDERIAKGVKAMYLHHVNKLTPDDAWSLLKQQALREDKPAVSAARENAAAIEKWERSDRMALMVMRQTISPFIQIDRAPAIKHVGSEFLLCHHDGHPNSLIAAAFPSLQKLELVGMVEWGDWDWDNQVQAMPCLEDFLLKCCKLRRLPPGLAFHARALWLLYVYEVQNLMFVEGFTSVVELELWDNPDLERISNLPKLRKLQIVFCPKMQVLEGVPELRSLILEDHLIQTLPRYLQDVNMKNFQVDCSFELLSSIALGDAGPEWNKISHILQVKAYAGDIHDRRRWHVSYTRYPYCFETNVDGSSNPSALLHQSQQMGSSMLTEEREPNLQLSRRNARMLLRLQKNRWWLGQSSYSRCSDQSFIGI</sequence>
<dbReference type="GO" id="GO:0051707">
    <property type="term" value="P:response to other organism"/>
    <property type="evidence" value="ECO:0007669"/>
    <property type="project" value="UniProtKB-ARBA"/>
</dbReference>
<keyword evidence="2" id="KW-0433">Leucine-rich repeat</keyword>
<dbReference type="InterPro" id="IPR038005">
    <property type="entry name" value="RX-like_CC"/>
</dbReference>
<evidence type="ECO:0000256" key="5">
    <source>
        <dbReference type="ARBA" id="ARBA00022821"/>
    </source>
</evidence>
<name>A0A0D9XS11_9ORYZ</name>
<dbReference type="PANTHER" id="PTHR36766">
    <property type="entry name" value="PLANT BROAD-SPECTRUM MILDEW RESISTANCE PROTEIN RPW8"/>
    <property type="match status" value="1"/>
</dbReference>
<protein>
    <recommendedName>
        <fullName evidence="11">NB-ARC domain-containing protein</fullName>
    </recommendedName>
</protein>
<keyword evidence="6" id="KW-0067">ATP-binding</keyword>
<dbReference type="InterPro" id="IPR027417">
    <property type="entry name" value="P-loop_NTPase"/>
</dbReference>
<dbReference type="STRING" id="77586.A0A0D9XS11"/>
<dbReference type="InterPro" id="IPR032675">
    <property type="entry name" value="LRR_dom_sf"/>
</dbReference>
<reference evidence="9 10" key="1">
    <citation type="submission" date="2012-08" db="EMBL/GenBank/DDBJ databases">
        <title>Oryza genome evolution.</title>
        <authorList>
            <person name="Wing R.A."/>
        </authorList>
    </citation>
    <scope>NUCLEOTIDE SEQUENCE</scope>
</reference>
<evidence type="ECO:0000256" key="4">
    <source>
        <dbReference type="ARBA" id="ARBA00022741"/>
    </source>
</evidence>